<proteinExistence type="predicted"/>
<dbReference type="AlphaFoldDB" id="A0A0A9CY20"/>
<name>A0A0A9CY20_ARUDO</name>
<accession>A0A0A9CY20</accession>
<dbReference type="EMBL" id="GBRH01219600">
    <property type="protein sequence ID" value="JAD78295.1"/>
    <property type="molecule type" value="Transcribed_RNA"/>
</dbReference>
<reference evidence="1" key="1">
    <citation type="submission" date="2014-09" db="EMBL/GenBank/DDBJ databases">
        <authorList>
            <person name="Magalhaes I.L.F."/>
            <person name="Oliveira U."/>
            <person name="Santos F.R."/>
            <person name="Vidigal T.H.D.A."/>
            <person name="Brescovit A.D."/>
            <person name="Santos A.J."/>
        </authorList>
    </citation>
    <scope>NUCLEOTIDE SEQUENCE</scope>
    <source>
        <tissue evidence="1">Shoot tissue taken approximately 20 cm above the soil surface</tissue>
    </source>
</reference>
<reference evidence="1" key="2">
    <citation type="journal article" date="2015" name="Data Brief">
        <title>Shoot transcriptome of the giant reed, Arundo donax.</title>
        <authorList>
            <person name="Barrero R.A."/>
            <person name="Guerrero F.D."/>
            <person name="Moolhuijzen P."/>
            <person name="Goolsby J.A."/>
            <person name="Tidwell J."/>
            <person name="Bellgard S.E."/>
            <person name="Bellgard M.I."/>
        </authorList>
    </citation>
    <scope>NUCLEOTIDE SEQUENCE</scope>
    <source>
        <tissue evidence="1">Shoot tissue taken approximately 20 cm above the soil surface</tissue>
    </source>
</reference>
<evidence type="ECO:0000313" key="1">
    <source>
        <dbReference type="EMBL" id="JAD78295.1"/>
    </source>
</evidence>
<protein>
    <submittedName>
        <fullName evidence="1">Uncharacterized protein</fullName>
    </submittedName>
</protein>
<organism evidence="1">
    <name type="scientific">Arundo donax</name>
    <name type="common">Giant reed</name>
    <name type="synonym">Donax arundinaceus</name>
    <dbReference type="NCBI Taxonomy" id="35708"/>
    <lineage>
        <taxon>Eukaryota</taxon>
        <taxon>Viridiplantae</taxon>
        <taxon>Streptophyta</taxon>
        <taxon>Embryophyta</taxon>
        <taxon>Tracheophyta</taxon>
        <taxon>Spermatophyta</taxon>
        <taxon>Magnoliopsida</taxon>
        <taxon>Liliopsida</taxon>
        <taxon>Poales</taxon>
        <taxon>Poaceae</taxon>
        <taxon>PACMAD clade</taxon>
        <taxon>Arundinoideae</taxon>
        <taxon>Arundineae</taxon>
        <taxon>Arundo</taxon>
    </lineage>
</organism>
<sequence>MAAISSYTFRFPSSAKTTSFLNHSRCESKSSLEIAAEVKSHSSIAA</sequence>